<gene>
    <name evidence="4" type="ORF">DI536_17240</name>
</gene>
<dbReference type="PANTHER" id="PTHR22572">
    <property type="entry name" value="SUGAR-1-PHOSPHATE GUANYL TRANSFERASE"/>
    <property type="match status" value="1"/>
</dbReference>
<proteinExistence type="inferred from homology"/>
<dbReference type="AlphaFoldDB" id="A0A2W5VNP3"/>
<sequence length="340" mass="35809">MKAMVLCAGLGTRLRPLTNVWPKPAMPLLGGPLFRYSVATLRNAGITQIGINTHHLPDVMAATARAEVPNVEIVHEAGEIQGTGGGIRGLKHFLGGDDFVVLNGDVLFSVDLTPVIAAHRASGAAATMLLLPMPEGEKYNAVEVDPSGHVRRIAGRGPGGEKLSNWHFTGVHVMTPAVFDFMSASGPEDINRDVYVRMLEQGLTIGSHVLRDKNAYWSDLGTPQRYAATHQDLLFGQVKLEPFGAHGPLSGVSRGDGNFWVHPTANVDLDVKVAGPAYFGANCSVDGGVRLGAAVSIGANARVGRNVRLNRVAVLEGAVIPEGASLADQIVGPEASVSTL</sequence>
<dbReference type="GO" id="GO:0016740">
    <property type="term" value="F:transferase activity"/>
    <property type="evidence" value="ECO:0007669"/>
    <property type="project" value="UniProtKB-KW"/>
</dbReference>
<comment type="caution">
    <text evidence="4">The sequence shown here is derived from an EMBL/GenBank/DDBJ whole genome shotgun (WGS) entry which is preliminary data.</text>
</comment>
<dbReference type="Pfam" id="PF00483">
    <property type="entry name" value="NTP_transferase"/>
    <property type="match status" value="1"/>
</dbReference>
<reference evidence="4 5" key="1">
    <citation type="submission" date="2017-08" db="EMBL/GenBank/DDBJ databases">
        <title>Infants hospitalized years apart are colonized by the same room-sourced microbial strains.</title>
        <authorList>
            <person name="Brooks B."/>
            <person name="Olm M.R."/>
            <person name="Firek B.A."/>
            <person name="Baker R."/>
            <person name="Thomas B.C."/>
            <person name="Morowitz M.J."/>
            <person name="Banfield J.F."/>
        </authorList>
    </citation>
    <scope>NUCLEOTIDE SEQUENCE [LARGE SCALE GENOMIC DNA]</scope>
    <source>
        <strain evidence="4">S2_003_000_R2_14</strain>
    </source>
</reference>
<accession>A0A2W5VNP3</accession>
<dbReference type="InterPro" id="IPR005835">
    <property type="entry name" value="NTP_transferase_dom"/>
</dbReference>
<dbReference type="InterPro" id="IPR050486">
    <property type="entry name" value="Mannose-1P_guanyltransferase"/>
</dbReference>
<dbReference type="InterPro" id="IPR029044">
    <property type="entry name" value="Nucleotide-diphossugar_trans"/>
</dbReference>
<name>A0A2W5VNP3_9BACT</name>
<dbReference type="Gene3D" id="3.90.550.10">
    <property type="entry name" value="Spore Coat Polysaccharide Biosynthesis Protein SpsA, Chain A"/>
    <property type="match status" value="1"/>
</dbReference>
<evidence type="ECO:0000259" key="3">
    <source>
        <dbReference type="Pfam" id="PF25087"/>
    </source>
</evidence>
<comment type="similarity">
    <text evidence="1">Belongs to the transferase hexapeptide repeat family.</text>
</comment>
<dbReference type="Pfam" id="PF25087">
    <property type="entry name" value="GMPPB_C"/>
    <property type="match status" value="1"/>
</dbReference>
<dbReference type="EMBL" id="QFQP01000013">
    <property type="protein sequence ID" value="PZR12061.1"/>
    <property type="molecule type" value="Genomic_DNA"/>
</dbReference>
<organism evidence="4 5">
    <name type="scientific">Archangium gephyra</name>
    <dbReference type="NCBI Taxonomy" id="48"/>
    <lineage>
        <taxon>Bacteria</taxon>
        <taxon>Pseudomonadati</taxon>
        <taxon>Myxococcota</taxon>
        <taxon>Myxococcia</taxon>
        <taxon>Myxococcales</taxon>
        <taxon>Cystobacterineae</taxon>
        <taxon>Archangiaceae</taxon>
        <taxon>Archangium</taxon>
    </lineage>
</organism>
<dbReference type="SUPFAM" id="SSF53448">
    <property type="entry name" value="Nucleotide-diphospho-sugar transferases"/>
    <property type="match status" value="1"/>
</dbReference>
<dbReference type="InterPro" id="IPR056729">
    <property type="entry name" value="GMPPB_C"/>
</dbReference>
<dbReference type="Proteomes" id="UP000249061">
    <property type="component" value="Unassembled WGS sequence"/>
</dbReference>
<evidence type="ECO:0000313" key="4">
    <source>
        <dbReference type="EMBL" id="PZR12061.1"/>
    </source>
</evidence>
<dbReference type="CDD" id="cd06422">
    <property type="entry name" value="NTP_transferase_like_1"/>
    <property type="match status" value="1"/>
</dbReference>
<evidence type="ECO:0000256" key="1">
    <source>
        <dbReference type="ARBA" id="ARBA00007274"/>
    </source>
</evidence>
<feature type="domain" description="Mannose-1-phosphate guanyltransferase C-terminal" evidence="3">
    <location>
        <begin position="274"/>
        <end position="337"/>
    </location>
</feature>
<dbReference type="Gene3D" id="2.160.10.10">
    <property type="entry name" value="Hexapeptide repeat proteins"/>
    <property type="match status" value="1"/>
</dbReference>
<keyword evidence="4" id="KW-0808">Transferase</keyword>
<evidence type="ECO:0000259" key="2">
    <source>
        <dbReference type="Pfam" id="PF00483"/>
    </source>
</evidence>
<protein>
    <submittedName>
        <fullName evidence="4">Nucleotidyltransferase</fullName>
    </submittedName>
</protein>
<feature type="domain" description="Nucleotidyl transferase" evidence="2">
    <location>
        <begin position="2"/>
        <end position="233"/>
    </location>
</feature>
<evidence type="ECO:0000313" key="5">
    <source>
        <dbReference type="Proteomes" id="UP000249061"/>
    </source>
</evidence>